<sequence>RTVESKLKSEQQKLANLEREVRRLTGLCQKQETELSNEKNTVQELRETSHSLTEQLKHKEQKLICLEGENSRLKTLVSDQSAEISSLKHTVEDRDTQVHALE</sequence>
<organism evidence="2 3">
    <name type="scientific">Staurois parvus</name>
    <dbReference type="NCBI Taxonomy" id="386267"/>
    <lineage>
        <taxon>Eukaryota</taxon>
        <taxon>Metazoa</taxon>
        <taxon>Chordata</taxon>
        <taxon>Craniata</taxon>
        <taxon>Vertebrata</taxon>
        <taxon>Euteleostomi</taxon>
        <taxon>Amphibia</taxon>
        <taxon>Batrachia</taxon>
        <taxon>Anura</taxon>
        <taxon>Neobatrachia</taxon>
        <taxon>Ranoidea</taxon>
        <taxon>Ranidae</taxon>
        <taxon>Staurois</taxon>
    </lineage>
</organism>
<protein>
    <submittedName>
        <fullName evidence="2">Uncharacterized protein</fullName>
    </submittedName>
</protein>
<keyword evidence="3" id="KW-1185">Reference proteome</keyword>
<gene>
    <name evidence="2" type="ORF">SPARVUS_LOCUS16479575</name>
</gene>
<keyword evidence="1" id="KW-0175">Coiled coil</keyword>
<evidence type="ECO:0000256" key="1">
    <source>
        <dbReference type="SAM" id="Coils"/>
    </source>
</evidence>
<dbReference type="EMBL" id="CATNWA010021672">
    <property type="protein sequence ID" value="CAI9623486.1"/>
    <property type="molecule type" value="Genomic_DNA"/>
</dbReference>
<feature type="coiled-coil region" evidence="1">
    <location>
        <begin position="7"/>
        <end position="62"/>
    </location>
</feature>
<feature type="non-terminal residue" evidence="2">
    <location>
        <position position="1"/>
    </location>
</feature>
<feature type="non-terminal residue" evidence="2">
    <location>
        <position position="102"/>
    </location>
</feature>
<reference evidence="2" key="1">
    <citation type="submission" date="2023-05" db="EMBL/GenBank/DDBJ databases">
        <authorList>
            <person name="Stuckert A."/>
        </authorList>
    </citation>
    <scope>NUCLEOTIDE SEQUENCE</scope>
</reference>
<accession>A0ABN9HNW1</accession>
<evidence type="ECO:0000313" key="2">
    <source>
        <dbReference type="EMBL" id="CAI9623486.1"/>
    </source>
</evidence>
<evidence type="ECO:0000313" key="3">
    <source>
        <dbReference type="Proteomes" id="UP001162483"/>
    </source>
</evidence>
<comment type="caution">
    <text evidence="2">The sequence shown here is derived from an EMBL/GenBank/DDBJ whole genome shotgun (WGS) entry which is preliminary data.</text>
</comment>
<dbReference type="Proteomes" id="UP001162483">
    <property type="component" value="Unassembled WGS sequence"/>
</dbReference>
<name>A0ABN9HNW1_9NEOB</name>
<proteinExistence type="predicted"/>